<dbReference type="GO" id="GO:0005525">
    <property type="term" value="F:GTP binding"/>
    <property type="evidence" value="ECO:0007669"/>
    <property type="project" value="UniProtKB-KW"/>
</dbReference>
<evidence type="ECO:0000256" key="4">
    <source>
        <dbReference type="ARBA" id="ARBA00022723"/>
    </source>
</evidence>
<dbReference type="PANTHER" id="PTHR43749">
    <property type="entry name" value="RNA-SPLICING LIGASE RTCB"/>
    <property type="match status" value="1"/>
</dbReference>
<keyword evidence="4" id="KW-0479">Metal-binding</keyword>
<sequence length="411" mass="44672">MDIFETENEFGKGVVKSWASILDDNTREAAEAISRVLMIDGHVALMPDAHFGYGPPVGTAMRIKHAIIPYAVGVDIGCGMVAAKTNLERGDFKGLEGRVLGEIRDSIPSGVGKGHDKILTTIKERIAVELGEPLGLSNEIVMLAAMQKRHRNAAHVRDELIAKIYSQFGTLGAGNHFVEICEDTMGQVWFVLHSGSRGVGNVLATAHAKLASASALNGGGPLEDKNFAWFCRGTKSFDDYVADMIWGQAYAYANREEMMARLFEVVKKTIGTSLLQLELINCHHNYAEEVEEGVWLTRKGAINAEVGRMGVIPGSMGATTHIVRGKGCKEALNTSPHGAGRIRSRGAAKRELDVESFKGQMAGKTWQDRDAKSLLDEAPDAYKPIEVVMDDSKDLVESVAVLSQFINYKGL</sequence>
<evidence type="ECO:0000256" key="2">
    <source>
        <dbReference type="ARBA" id="ARBA00012726"/>
    </source>
</evidence>
<keyword evidence="3" id="KW-0436">Ligase</keyword>
<dbReference type="Pfam" id="PF01139">
    <property type="entry name" value="RtcB"/>
    <property type="match status" value="1"/>
</dbReference>
<dbReference type="GO" id="GO:0030145">
    <property type="term" value="F:manganese ion binding"/>
    <property type="evidence" value="ECO:0007669"/>
    <property type="project" value="TreeGrafter"/>
</dbReference>
<dbReference type="Gene3D" id="3.90.1860.10">
    <property type="entry name" value="tRNA-splicing ligase RtcB"/>
    <property type="match status" value="1"/>
</dbReference>
<dbReference type="InterPro" id="IPR052915">
    <property type="entry name" value="RtcB-like"/>
</dbReference>
<dbReference type="EC" id="6.5.1.8" evidence="2"/>
<dbReference type="AlphaFoldDB" id="A0A0F9KGQ5"/>
<keyword evidence="6" id="KW-0342">GTP-binding</keyword>
<evidence type="ECO:0000256" key="3">
    <source>
        <dbReference type="ARBA" id="ARBA00022598"/>
    </source>
</evidence>
<comment type="cofactor">
    <cofactor evidence="1">
        <name>Mn(2+)</name>
        <dbReference type="ChEBI" id="CHEBI:29035"/>
    </cofactor>
</comment>
<name>A0A0F9KGQ5_9ZZZZ</name>
<organism evidence="9">
    <name type="scientific">marine sediment metagenome</name>
    <dbReference type="NCBI Taxonomy" id="412755"/>
    <lineage>
        <taxon>unclassified sequences</taxon>
        <taxon>metagenomes</taxon>
        <taxon>ecological metagenomes</taxon>
    </lineage>
</organism>
<dbReference type="GO" id="GO:0170057">
    <property type="term" value="F:RNA ligase (GTP) activity"/>
    <property type="evidence" value="ECO:0007669"/>
    <property type="project" value="UniProtKB-EC"/>
</dbReference>
<dbReference type="SUPFAM" id="SSF103365">
    <property type="entry name" value="Hypothetical protein PH1602"/>
    <property type="match status" value="1"/>
</dbReference>
<evidence type="ECO:0000256" key="7">
    <source>
        <dbReference type="ARBA" id="ARBA00023211"/>
    </source>
</evidence>
<dbReference type="GO" id="GO:0042245">
    <property type="term" value="P:RNA repair"/>
    <property type="evidence" value="ECO:0007669"/>
    <property type="project" value="TreeGrafter"/>
</dbReference>
<dbReference type="PANTHER" id="PTHR43749:SF2">
    <property type="entry name" value="RNA-SPLICING LIGASE RTCB"/>
    <property type="match status" value="1"/>
</dbReference>
<reference evidence="9" key="1">
    <citation type="journal article" date="2015" name="Nature">
        <title>Complex archaea that bridge the gap between prokaryotes and eukaryotes.</title>
        <authorList>
            <person name="Spang A."/>
            <person name="Saw J.H."/>
            <person name="Jorgensen S.L."/>
            <person name="Zaremba-Niedzwiedzka K."/>
            <person name="Martijn J."/>
            <person name="Lind A.E."/>
            <person name="van Eijk R."/>
            <person name="Schleper C."/>
            <person name="Guy L."/>
            <person name="Ettema T.J."/>
        </authorList>
    </citation>
    <scope>NUCLEOTIDE SEQUENCE</scope>
</reference>
<dbReference type="GO" id="GO:0006396">
    <property type="term" value="P:RNA processing"/>
    <property type="evidence" value="ECO:0007669"/>
    <property type="project" value="InterPro"/>
</dbReference>
<comment type="catalytic activity">
    <reaction evidence="8">
        <text>a 3'-end 3'-phospho-ribonucleotide-RNA + a 5'-end dephospho-ribonucleoside-RNA + GTP = a ribonucleotidyl-ribonucleotide-RNA + GMP + diphosphate</text>
        <dbReference type="Rhea" id="RHEA:68076"/>
        <dbReference type="Rhea" id="RHEA-COMP:10463"/>
        <dbReference type="Rhea" id="RHEA-COMP:13936"/>
        <dbReference type="Rhea" id="RHEA-COMP:17355"/>
        <dbReference type="ChEBI" id="CHEBI:33019"/>
        <dbReference type="ChEBI" id="CHEBI:37565"/>
        <dbReference type="ChEBI" id="CHEBI:58115"/>
        <dbReference type="ChEBI" id="CHEBI:83062"/>
        <dbReference type="ChEBI" id="CHEBI:138284"/>
        <dbReference type="ChEBI" id="CHEBI:173118"/>
        <dbReference type="EC" id="6.5.1.8"/>
    </reaction>
</comment>
<dbReference type="InterPro" id="IPR001233">
    <property type="entry name" value="RtcB"/>
</dbReference>
<evidence type="ECO:0000313" key="9">
    <source>
        <dbReference type="EMBL" id="KKM21348.1"/>
    </source>
</evidence>
<proteinExistence type="predicted"/>
<accession>A0A0F9KGQ5</accession>
<keyword evidence="7" id="KW-0464">Manganese</keyword>
<gene>
    <name evidence="9" type="ORF">LCGC14_1636330</name>
</gene>
<evidence type="ECO:0000256" key="5">
    <source>
        <dbReference type="ARBA" id="ARBA00022741"/>
    </source>
</evidence>
<keyword evidence="5" id="KW-0547">Nucleotide-binding</keyword>
<protein>
    <recommendedName>
        <fullName evidence="2">3'-phosphate/5'-hydroxy nucleic acid ligase</fullName>
        <ecNumber evidence="2">6.5.1.8</ecNumber>
    </recommendedName>
</protein>
<comment type="caution">
    <text evidence="9">The sequence shown here is derived from an EMBL/GenBank/DDBJ whole genome shotgun (WGS) entry which is preliminary data.</text>
</comment>
<dbReference type="GO" id="GO:0006281">
    <property type="term" value="P:DNA repair"/>
    <property type="evidence" value="ECO:0007669"/>
    <property type="project" value="TreeGrafter"/>
</dbReference>
<evidence type="ECO:0000256" key="8">
    <source>
        <dbReference type="ARBA" id="ARBA00047746"/>
    </source>
</evidence>
<dbReference type="GO" id="GO:0003909">
    <property type="term" value="F:DNA ligase activity"/>
    <property type="evidence" value="ECO:0007669"/>
    <property type="project" value="TreeGrafter"/>
</dbReference>
<dbReference type="InterPro" id="IPR036025">
    <property type="entry name" value="RtcB-like_sf"/>
</dbReference>
<evidence type="ECO:0000256" key="1">
    <source>
        <dbReference type="ARBA" id="ARBA00001936"/>
    </source>
</evidence>
<evidence type="ECO:0000256" key="6">
    <source>
        <dbReference type="ARBA" id="ARBA00023134"/>
    </source>
</evidence>
<dbReference type="EMBL" id="LAZR01013572">
    <property type="protein sequence ID" value="KKM21348.1"/>
    <property type="molecule type" value="Genomic_DNA"/>
</dbReference>